<evidence type="ECO:0000256" key="3">
    <source>
        <dbReference type="ARBA" id="ARBA00022692"/>
    </source>
</evidence>
<dbReference type="GO" id="GO:0008324">
    <property type="term" value="F:monoatomic cation transmembrane transporter activity"/>
    <property type="evidence" value="ECO:0007669"/>
    <property type="project" value="InterPro"/>
</dbReference>
<keyword evidence="3 6" id="KW-0812">Transmembrane</keyword>
<accession>X6MA61</accession>
<feature type="transmembrane region" description="Helical" evidence="6">
    <location>
        <begin position="283"/>
        <end position="302"/>
    </location>
</feature>
<feature type="non-terminal residue" evidence="8">
    <location>
        <position position="1"/>
    </location>
</feature>
<comment type="caution">
    <text evidence="8">The sequence shown here is derived from an EMBL/GenBank/DDBJ whole genome shotgun (WGS) entry which is preliminary data.</text>
</comment>
<dbReference type="OMA" id="GIQNLWT"/>
<comment type="subcellular location">
    <subcellularLocation>
        <location evidence="1">Membrane</location>
        <topology evidence="1">Multi-pass membrane protein</topology>
    </subcellularLocation>
</comment>
<keyword evidence="9" id="KW-1185">Reference proteome</keyword>
<sequence length="432" mass="49226">VFGLDDNDLKTIRCIRKYDPYDDIQEKRWYYLRDAWEKATSKYGVEYVEQKYKTWKGKPMSYEALYGWRQTQAPISASLWDYTRQLSKWTRKDGSEVLVVQRAIVANSMKVVFMCGFWYVTQSWTLWAEVLRSCGDLFNQMTLLLSLRFATLPSDHMHPYGYGSGKWGFNALSGGIVCLFGMTALFNGIQDLWSPSMPHHLYWGVAMCVGSALFDTYSFIPAYRLIRDKAKIHQTSFFDYLRNGTDSTSVHVLAEDGAGVVCSILAVSCMIATHQTGLTLFDALGSISIGLFVTAVGTSLFWRNMRLLTGRSLPSDVMGQVLKILQESEMVGSYHDIKSLIVGPDACVLKVEVDYNADRIANKHMDANDMLAKFQEAIAGADHKAHFHDLMMKCCADYQSWLTIERTKLETDIKNIIRKYGYHTVHVDIENY</sequence>
<dbReference type="EMBL" id="ASPP01023044">
    <property type="protein sequence ID" value="ETO10868.1"/>
    <property type="molecule type" value="Genomic_DNA"/>
</dbReference>
<dbReference type="InterPro" id="IPR040177">
    <property type="entry name" value="SLC30A9"/>
</dbReference>
<evidence type="ECO:0000313" key="8">
    <source>
        <dbReference type="EMBL" id="ETO10868.1"/>
    </source>
</evidence>
<dbReference type="SUPFAM" id="SSF161111">
    <property type="entry name" value="Cation efflux protein transmembrane domain-like"/>
    <property type="match status" value="1"/>
</dbReference>
<keyword evidence="5 6" id="KW-0472">Membrane</keyword>
<evidence type="ECO:0000256" key="2">
    <source>
        <dbReference type="ARBA" id="ARBA00022448"/>
    </source>
</evidence>
<feature type="transmembrane region" description="Helical" evidence="6">
    <location>
        <begin position="167"/>
        <end position="189"/>
    </location>
</feature>
<evidence type="ECO:0000256" key="1">
    <source>
        <dbReference type="ARBA" id="ARBA00004141"/>
    </source>
</evidence>
<dbReference type="InterPro" id="IPR027469">
    <property type="entry name" value="Cation_efflux_TMD_sf"/>
</dbReference>
<protein>
    <submittedName>
        <fullName evidence="8">Cation efflux family protein / metal tolerance protein (MTPc4)</fullName>
    </submittedName>
</protein>
<dbReference type="GO" id="GO:0005783">
    <property type="term" value="C:endoplasmic reticulum"/>
    <property type="evidence" value="ECO:0007669"/>
    <property type="project" value="TreeGrafter"/>
</dbReference>
<dbReference type="InterPro" id="IPR058533">
    <property type="entry name" value="Cation_efflux_TM"/>
</dbReference>
<gene>
    <name evidence="8" type="ORF">RFI_26510</name>
</gene>
<dbReference type="GO" id="GO:0016020">
    <property type="term" value="C:membrane"/>
    <property type="evidence" value="ECO:0007669"/>
    <property type="project" value="UniProtKB-SubCell"/>
</dbReference>
<dbReference type="PANTHER" id="PTHR13414">
    <property type="entry name" value="HUEL-CATION TRANSPORTER"/>
    <property type="match status" value="1"/>
</dbReference>
<feature type="transmembrane region" description="Helical" evidence="6">
    <location>
        <begin position="201"/>
        <end position="223"/>
    </location>
</feature>
<evidence type="ECO:0000256" key="6">
    <source>
        <dbReference type="SAM" id="Phobius"/>
    </source>
</evidence>
<evidence type="ECO:0000313" key="9">
    <source>
        <dbReference type="Proteomes" id="UP000023152"/>
    </source>
</evidence>
<reference evidence="8 9" key="1">
    <citation type="journal article" date="2013" name="Curr. Biol.">
        <title>The Genome of the Foraminiferan Reticulomyxa filosa.</title>
        <authorList>
            <person name="Glockner G."/>
            <person name="Hulsmann N."/>
            <person name="Schleicher M."/>
            <person name="Noegel A.A."/>
            <person name="Eichinger L."/>
            <person name="Gallinger C."/>
            <person name="Pawlowski J."/>
            <person name="Sierra R."/>
            <person name="Euteneuer U."/>
            <person name="Pillet L."/>
            <person name="Moustafa A."/>
            <person name="Platzer M."/>
            <person name="Groth M."/>
            <person name="Szafranski K."/>
            <person name="Schliwa M."/>
        </authorList>
    </citation>
    <scope>NUCLEOTIDE SEQUENCE [LARGE SCALE GENOMIC DNA]</scope>
</reference>
<dbReference type="Gene3D" id="1.20.1510.10">
    <property type="entry name" value="Cation efflux protein transmembrane domain"/>
    <property type="match status" value="1"/>
</dbReference>
<dbReference type="GO" id="GO:0006882">
    <property type="term" value="P:intracellular zinc ion homeostasis"/>
    <property type="evidence" value="ECO:0007669"/>
    <property type="project" value="TreeGrafter"/>
</dbReference>
<dbReference type="Pfam" id="PF01545">
    <property type="entry name" value="Cation_efflux"/>
    <property type="match status" value="1"/>
</dbReference>
<name>X6MA61_RETFI</name>
<evidence type="ECO:0000256" key="4">
    <source>
        <dbReference type="ARBA" id="ARBA00022989"/>
    </source>
</evidence>
<evidence type="ECO:0000259" key="7">
    <source>
        <dbReference type="Pfam" id="PF01545"/>
    </source>
</evidence>
<keyword evidence="4 6" id="KW-1133">Transmembrane helix</keyword>
<keyword evidence="2" id="KW-0813">Transport</keyword>
<dbReference type="Proteomes" id="UP000023152">
    <property type="component" value="Unassembled WGS sequence"/>
</dbReference>
<proteinExistence type="predicted"/>
<dbReference type="AlphaFoldDB" id="X6MA61"/>
<dbReference type="OrthoDB" id="435980at2759"/>
<dbReference type="PANTHER" id="PTHR13414:SF9">
    <property type="entry name" value="PROTON-COUPLED ZINC ANTIPORTER SLC30A9, MITOCHONDRIAL"/>
    <property type="match status" value="1"/>
</dbReference>
<evidence type="ECO:0000256" key="5">
    <source>
        <dbReference type="ARBA" id="ARBA00023136"/>
    </source>
</evidence>
<dbReference type="GO" id="GO:0006829">
    <property type="term" value="P:zinc ion transport"/>
    <property type="evidence" value="ECO:0007669"/>
    <property type="project" value="InterPro"/>
</dbReference>
<feature type="domain" description="Cation efflux protein transmembrane" evidence="7">
    <location>
        <begin position="102"/>
        <end position="308"/>
    </location>
</feature>
<organism evidence="8 9">
    <name type="scientific">Reticulomyxa filosa</name>
    <dbReference type="NCBI Taxonomy" id="46433"/>
    <lineage>
        <taxon>Eukaryota</taxon>
        <taxon>Sar</taxon>
        <taxon>Rhizaria</taxon>
        <taxon>Retaria</taxon>
        <taxon>Foraminifera</taxon>
        <taxon>Monothalamids</taxon>
        <taxon>Reticulomyxidae</taxon>
        <taxon>Reticulomyxa</taxon>
    </lineage>
</organism>